<dbReference type="RefSeq" id="XP_025598237.1">
    <property type="nucleotide sequence ID" value="XM_025744158.1"/>
</dbReference>
<accession>A0A316ZAC1</accession>
<dbReference type="InterPro" id="IPR037229">
    <property type="entry name" value="Ribosomal_bL35_sf"/>
</dbReference>
<evidence type="ECO:0008006" key="3">
    <source>
        <dbReference type="Google" id="ProtNLM"/>
    </source>
</evidence>
<proteinExistence type="predicted"/>
<reference evidence="1 2" key="1">
    <citation type="journal article" date="2018" name="Mol. Biol. Evol.">
        <title>Broad Genomic Sampling Reveals a Smut Pathogenic Ancestry of the Fungal Clade Ustilaginomycotina.</title>
        <authorList>
            <person name="Kijpornyongpan T."/>
            <person name="Mondo S.J."/>
            <person name="Barry K."/>
            <person name="Sandor L."/>
            <person name="Lee J."/>
            <person name="Lipzen A."/>
            <person name="Pangilinan J."/>
            <person name="LaButti K."/>
            <person name="Hainaut M."/>
            <person name="Henrissat B."/>
            <person name="Grigoriev I.V."/>
            <person name="Spatafora J.W."/>
            <person name="Aime M.C."/>
        </authorList>
    </citation>
    <scope>NUCLEOTIDE SEQUENCE [LARGE SCALE GENOMIC DNA]</scope>
    <source>
        <strain evidence="1 2">MCA 4186</strain>
    </source>
</reference>
<gene>
    <name evidence="1" type="ORF">FA09DRAFT_338924</name>
</gene>
<name>A0A316ZAC1_9BASI</name>
<evidence type="ECO:0000313" key="1">
    <source>
        <dbReference type="EMBL" id="PWN97958.1"/>
    </source>
</evidence>
<dbReference type="OrthoDB" id="162638at2759"/>
<keyword evidence="2" id="KW-1185">Reference proteome</keyword>
<dbReference type="STRING" id="58919.A0A316ZAC1"/>
<dbReference type="GeneID" id="37271702"/>
<dbReference type="EMBL" id="KZ819293">
    <property type="protein sequence ID" value="PWN97958.1"/>
    <property type="molecule type" value="Genomic_DNA"/>
</dbReference>
<dbReference type="Gene3D" id="4.10.410.60">
    <property type="match status" value="1"/>
</dbReference>
<dbReference type="AlphaFoldDB" id="A0A316ZAC1"/>
<sequence length="153" mass="16168">MSLARASAHLFRGATAAARPLGAGAALLAPPLVAAARAFSVSALAATWGGGKQKTHSGASKRFRAVGKQRTPTRTRYMPLFSPDAQLVPGMAPIMLPSVGSRVVGPMFKRGLAGKQHLNQHMHGAQKGRLRGTAVHRSGKHVKMLRRLLGPRL</sequence>
<protein>
    <recommendedName>
        <fullName evidence="3">50S ribosomal protein L35</fullName>
    </recommendedName>
</protein>
<evidence type="ECO:0000313" key="2">
    <source>
        <dbReference type="Proteomes" id="UP000245946"/>
    </source>
</evidence>
<dbReference type="Proteomes" id="UP000245946">
    <property type="component" value="Unassembled WGS sequence"/>
</dbReference>
<organism evidence="1 2">
    <name type="scientific">Tilletiopsis washingtonensis</name>
    <dbReference type="NCBI Taxonomy" id="58919"/>
    <lineage>
        <taxon>Eukaryota</taxon>
        <taxon>Fungi</taxon>
        <taxon>Dikarya</taxon>
        <taxon>Basidiomycota</taxon>
        <taxon>Ustilaginomycotina</taxon>
        <taxon>Exobasidiomycetes</taxon>
        <taxon>Entylomatales</taxon>
        <taxon>Entylomatales incertae sedis</taxon>
        <taxon>Tilletiopsis</taxon>
    </lineage>
</organism>